<dbReference type="EMBL" id="JALIDZ010000003">
    <property type="protein sequence ID" value="MCT8971781.1"/>
    <property type="molecule type" value="Genomic_DNA"/>
</dbReference>
<accession>A0AAW5QUM3</accession>
<keyword evidence="1" id="KW-1133">Transmembrane helix</keyword>
<evidence type="ECO:0008006" key="4">
    <source>
        <dbReference type="Google" id="ProtNLM"/>
    </source>
</evidence>
<evidence type="ECO:0000256" key="1">
    <source>
        <dbReference type="SAM" id="Phobius"/>
    </source>
</evidence>
<feature type="transmembrane region" description="Helical" evidence="1">
    <location>
        <begin position="29"/>
        <end position="53"/>
    </location>
</feature>
<evidence type="ECO:0000313" key="3">
    <source>
        <dbReference type="Proteomes" id="UP001320898"/>
    </source>
</evidence>
<reference evidence="2 3" key="1">
    <citation type="submission" date="2022-04" db="EMBL/GenBank/DDBJ databases">
        <authorList>
            <person name="Ye Y.-Q."/>
            <person name="Du Z.-J."/>
        </authorList>
    </citation>
    <scope>NUCLEOTIDE SEQUENCE [LARGE SCALE GENOMIC DNA]</scope>
    <source>
        <strain evidence="2 3">A6E488</strain>
    </source>
</reference>
<protein>
    <recommendedName>
        <fullName evidence="4">PepSY domain-containing protein</fullName>
    </recommendedName>
</protein>
<organism evidence="2 3">
    <name type="scientific">Microbaculum marinisediminis</name>
    <dbReference type="NCBI Taxonomy" id="2931392"/>
    <lineage>
        <taxon>Bacteria</taxon>
        <taxon>Pseudomonadati</taxon>
        <taxon>Pseudomonadota</taxon>
        <taxon>Alphaproteobacteria</taxon>
        <taxon>Hyphomicrobiales</taxon>
        <taxon>Tepidamorphaceae</taxon>
        <taxon>Microbaculum</taxon>
    </lineage>
</organism>
<dbReference type="Proteomes" id="UP001320898">
    <property type="component" value="Unassembled WGS sequence"/>
</dbReference>
<dbReference type="AlphaFoldDB" id="A0AAW5QUM3"/>
<comment type="caution">
    <text evidence="2">The sequence shown here is derived from an EMBL/GenBank/DDBJ whole genome shotgun (WGS) entry which is preliminary data.</text>
</comment>
<dbReference type="RefSeq" id="WP_261615352.1">
    <property type="nucleotide sequence ID" value="NZ_JALIDZ010000003.1"/>
</dbReference>
<name>A0AAW5QUM3_9HYPH</name>
<keyword evidence="3" id="KW-1185">Reference proteome</keyword>
<evidence type="ECO:0000313" key="2">
    <source>
        <dbReference type="EMBL" id="MCT8971781.1"/>
    </source>
</evidence>
<keyword evidence="1" id="KW-0812">Transmembrane</keyword>
<sequence length="128" mass="13862">MTLPEDSNATDRADEVTPETFWSERNVRILKLTVIVMSVLIVLGLMVLFATIVNRVISGKPEDTTPTISVPVPDDVSQLLDADAEIVSTAIDGSRMAIVVKRPEGHTVIVVDLRTGKVLNVIGRNAGR</sequence>
<keyword evidence="1" id="KW-0472">Membrane</keyword>
<proteinExistence type="predicted"/>
<gene>
    <name evidence="2" type="ORF">MUB46_07940</name>
</gene>